<evidence type="ECO:0000313" key="3">
    <source>
        <dbReference type="Proteomes" id="UP000001382"/>
    </source>
</evidence>
<dbReference type="EMBL" id="CP001867">
    <property type="protein sequence ID" value="ADB74439.1"/>
    <property type="molecule type" value="Genomic_DNA"/>
</dbReference>
<keyword evidence="3" id="KW-1185">Reference proteome</keyword>
<reference evidence="3" key="2">
    <citation type="submission" date="2010-01" db="EMBL/GenBank/DDBJ databases">
        <title>The complete genome of Geodermatophilus obscurus DSM 43160.</title>
        <authorList>
            <consortium name="US DOE Joint Genome Institute (JGI-PGF)"/>
            <person name="Lucas S."/>
            <person name="Copeland A."/>
            <person name="Lapidus A."/>
            <person name="Glavina del Rio T."/>
            <person name="Dalin E."/>
            <person name="Tice H."/>
            <person name="Bruce D."/>
            <person name="Goodwin L."/>
            <person name="Pitluck S."/>
            <person name="Kyrpides N."/>
            <person name="Mavromatis K."/>
            <person name="Ivanova N."/>
            <person name="Munk A.C."/>
            <person name="Brettin T."/>
            <person name="Detter J.C."/>
            <person name="Han C."/>
            <person name="Larimer F."/>
            <person name="Land M."/>
            <person name="Hauser L."/>
            <person name="Markowitz V."/>
            <person name="Cheng J.-F."/>
            <person name="Hugenholtz P."/>
            <person name="Woyke T."/>
            <person name="Wu D."/>
            <person name="Jando M."/>
            <person name="Schneider S."/>
            <person name="Klenk H.-P."/>
            <person name="Eisen J.A."/>
        </authorList>
    </citation>
    <scope>NUCLEOTIDE SEQUENCE [LARGE SCALE GENOMIC DNA]</scope>
    <source>
        <strain evidence="3">ATCC 25078 / DSM 43160 / JCM 3152 / KCC A-0152 / KCTC 9177 / NBRC 13315 / NRRL B-3577 / G-20</strain>
    </source>
</reference>
<organism evidence="2 3">
    <name type="scientific">Geodermatophilus obscurus (strain ATCC 25078 / DSM 43160 / JCM 3152 / CCUG 61914 / KCC A-0152 / KCTC 9177 / NBRC 13315 / NRRL B-3577 / G-20)</name>
    <dbReference type="NCBI Taxonomy" id="526225"/>
    <lineage>
        <taxon>Bacteria</taxon>
        <taxon>Bacillati</taxon>
        <taxon>Actinomycetota</taxon>
        <taxon>Actinomycetes</taxon>
        <taxon>Geodermatophilales</taxon>
        <taxon>Geodermatophilaceae</taxon>
        <taxon>Geodermatophilus</taxon>
    </lineage>
</organism>
<evidence type="ECO:0000256" key="1">
    <source>
        <dbReference type="SAM" id="MobiDB-lite"/>
    </source>
</evidence>
<dbReference type="KEGG" id="gob:Gobs_1725"/>
<protein>
    <submittedName>
        <fullName evidence="2">Uncharacterized protein</fullName>
    </submittedName>
</protein>
<dbReference type="Proteomes" id="UP000001382">
    <property type="component" value="Chromosome"/>
</dbReference>
<proteinExistence type="predicted"/>
<dbReference type="STRING" id="526225.Gobs_1725"/>
<dbReference type="AlphaFoldDB" id="D2SDI6"/>
<sequence>MGDSARTGRDEMEGCLVSDRDPGLPNELDVDPEMALGAGEAGEGGAEPLSEPIDDPEHQDYVEPASRAVPAPGEAGR</sequence>
<reference evidence="2 3" key="1">
    <citation type="journal article" date="2010" name="Stand. Genomic Sci.">
        <title>Complete genome sequence of Geodermatophilus obscurus type strain (G-20).</title>
        <authorList>
            <person name="Ivanova N."/>
            <person name="Sikorski J."/>
            <person name="Jando M."/>
            <person name="Munk C."/>
            <person name="Lapidus A."/>
            <person name="Glavina Del Rio T."/>
            <person name="Copeland A."/>
            <person name="Tice H."/>
            <person name="Cheng J.-F."/>
            <person name="Lucas S."/>
            <person name="Chen F."/>
            <person name="Nolan M."/>
            <person name="Bruce D."/>
            <person name="Goodwin L."/>
            <person name="Pitluck S."/>
            <person name="Mavromatis K."/>
            <person name="Mikhailova N."/>
            <person name="Pati A."/>
            <person name="Chen A."/>
            <person name="Palaniappan K."/>
            <person name="Land M."/>
            <person name="Hauser L."/>
            <person name="Chang Y.-J."/>
            <person name="Jeffries C.D."/>
            <person name="Meincke L."/>
            <person name="Brettin T."/>
            <person name="Detter J.C."/>
            <person name="Detter J.C."/>
            <person name="Rohde M."/>
            <person name="Goeker M."/>
            <person name="Bristow J."/>
            <person name="Eisen J.A."/>
            <person name="Markowitz V."/>
            <person name="Hugenholtz P."/>
            <person name="Kyrpides N.C."/>
            <person name="Klenk H.-P."/>
        </authorList>
    </citation>
    <scope>NUCLEOTIDE SEQUENCE [LARGE SCALE GENOMIC DNA]</scope>
    <source>
        <strain evidence="3">ATCC 25078 / DSM 43160 / JCM 3152 / KCC A-0152 / KCTC 9177 / NBRC 13315 / NRRL B-3577 / G-20</strain>
    </source>
</reference>
<accession>D2SDI6</accession>
<dbReference type="HOGENOM" id="CLU_2633030_0_0_11"/>
<feature type="compositionally biased region" description="Basic and acidic residues" evidence="1">
    <location>
        <begin position="1"/>
        <end position="22"/>
    </location>
</feature>
<gene>
    <name evidence="2" type="ordered locus">Gobs_1725</name>
</gene>
<name>D2SDI6_GEOOG</name>
<evidence type="ECO:0000313" key="2">
    <source>
        <dbReference type="EMBL" id="ADB74439.1"/>
    </source>
</evidence>
<feature type="region of interest" description="Disordered" evidence="1">
    <location>
        <begin position="1"/>
        <end position="77"/>
    </location>
</feature>